<dbReference type="PANTHER" id="PTHR30055">
    <property type="entry name" value="HTH-TYPE TRANSCRIPTIONAL REGULATOR RUTR"/>
    <property type="match status" value="1"/>
</dbReference>
<evidence type="ECO:0000256" key="1">
    <source>
        <dbReference type="ARBA" id="ARBA00023015"/>
    </source>
</evidence>
<dbReference type="Gene3D" id="1.10.357.10">
    <property type="entry name" value="Tetracycline Repressor, domain 2"/>
    <property type="match status" value="1"/>
</dbReference>
<dbReference type="InterPro" id="IPR001647">
    <property type="entry name" value="HTH_TetR"/>
</dbReference>
<feature type="DNA-binding region" description="H-T-H motif" evidence="4">
    <location>
        <begin position="29"/>
        <end position="48"/>
    </location>
</feature>
<dbReference type="PROSITE" id="PS50977">
    <property type="entry name" value="HTH_TETR_2"/>
    <property type="match status" value="1"/>
</dbReference>
<feature type="domain" description="HTH tetR-type" evidence="5">
    <location>
        <begin position="6"/>
        <end position="66"/>
    </location>
</feature>
<organism evidence="6 7">
    <name type="scientific">Roseovarius rhodophyticola</name>
    <dbReference type="NCBI Taxonomy" id="3080827"/>
    <lineage>
        <taxon>Bacteria</taxon>
        <taxon>Pseudomonadati</taxon>
        <taxon>Pseudomonadota</taxon>
        <taxon>Alphaproteobacteria</taxon>
        <taxon>Rhodobacterales</taxon>
        <taxon>Roseobacteraceae</taxon>
        <taxon>Roseovarius</taxon>
    </lineage>
</organism>
<dbReference type="InterPro" id="IPR036271">
    <property type="entry name" value="Tet_transcr_reg_TetR-rel_C_sf"/>
</dbReference>
<dbReference type="SUPFAM" id="SSF48498">
    <property type="entry name" value="Tetracyclin repressor-like, C-terminal domain"/>
    <property type="match status" value="1"/>
</dbReference>
<dbReference type="SUPFAM" id="SSF46689">
    <property type="entry name" value="Homeodomain-like"/>
    <property type="match status" value="1"/>
</dbReference>
<keyword evidence="2 4" id="KW-0238">DNA-binding</keyword>
<evidence type="ECO:0000256" key="4">
    <source>
        <dbReference type="PROSITE-ProRule" id="PRU00335"/>
    </source>
</evidence>
<evidence type="ECO:0000313" key="7">
    <source>
        <dbReference type="Proteomes" id="UP001281305"/>
    </source>
</evidence>
<proteinExistence type="predicted"/>
<evidence type="ECO:0000259" key="5">
    <source>
        <dbReference type="PROSITE" id="PS50977"/>
    </source>
</evidence>
<dbReference type="Proteomes" id="UP001281305">
    <property type="component" value="Chromosome"/>
</dbReference>
<dbReference type="InterPro" id="IPR050109">
    <property type="entry name" value="HTH-type_TetR-like_transc_reg"/>
</dbReference>
<protein>
    <submittedName>
        <fullName evidence="6">TetR/AcrR family transcriptional regulator</fullName>
    </submittedName>
</protein>
<dbReference type="PRINTS" id="PR00455">
    <property type="entry name" value="HTHTETR"/>
</dbReference>
<dbReference type="PANTHER" id="PTHR30055:SF234">
    <property type="entry name" value="HTH-TYPE TRANSCRIPTIONAL REGULATOR BETI"/>
    <property type="match status" value="1"/>
</dbReference>
<evidence type="ECO:0000256" key="3">
    <source>
        <dbReference type="ARBA" id="ARBA00023163"/>
    </source>
</evidence>
<keyword evidence="1" id="KW-0805">Transcription regulation</keyword>
<dbReference type="InterPro" id="IPR009057">
    <property type="entry name" value="Homeodomain-like_sf"/>
</dbReference>
<keyword evidence="3" id="KW-0804">Transcription</keyword>
<accession>A0ABZ2TBK0</accession>
<dbReference type="EMBL" id="CP146606">
    <property type="protein sequence ID" value="WYK17082.1"/>
    <property type="molecule type" value="Genomic_DNA"/>
</dbReference>
<evidence type="ECO:0000256" key="2">
    <source>
        <dbReference type="ARBA" id="ARBA00023125"/>
    </source>
</evidence>
<dbReference type="Pfam" id="PF00440">
    <property type="entry name" value="TetR_N"/>
    <property type="match status" value="1"/>
</dbReference>
<reference evidence="6 7" key="1">
    <citation type="submission" date="2024-02" db="EMBL/GenBank/DDBJ databases">
        <title>Roseovarius strain W115 nov., isolated from a marine algae.</title>
        <authorList>
            <person name="Lee M.W."/>
            <person name="Lee J.K."/>
            <person name="Kim J.M."/>
            <person name="Choi D.G."/>
            <person name="Baek J.H."/>
            <person name="Bayburt H."/>
            <person name="Jung J.J."/>
            <person name="Han D.M."/>
            <person name="Jeon C.O."/>
        </authorList>
    </citation>
    <scope>NUCLEOTIDE SEQUENCE [LARGE SCALE GENOMIC DNA]</scope>
    <source>
        <strain evidence="6 7">W115</strain>
    </source>
</reference>
<gene>
    <name evidence="6" type="ORF">RZS32_011680</name>
</gene>
<name>A0ABZ2TBK0_9RHOB</name>
<sequence>MSIEKNPTRIRILKAAWNLLDSNPGVAARMSDIAKKAGVSRQALYLHFPNRTELFIATTRYQDEQFGVDDMLAESRAAETGLDRLDAFVRAWGGYIPKIFAVAKTLMVMKETDEDAAKAWAQRMGDMREGCAAAIDALERDGVLANGLTPKEATDLLWTLLSIPTWERLTQDCGWSQESYARHLHHVSKQVLTAP</sequence>
<evidence type="ECO:0000313" key="6">
    <source>
        <dbReference type="EMBL" id="WYK17082.1"/>
    </source>
</evidence>
<dbReference type="RefSeq" id="WP_317057157.1">
    <property type="nucleotide sequence ID" value="NZ_CP146606.1"/>
</dbReference>
<keyword evidence="7" id="KW-1185">Reference proteome</keyword>